<sequence>MAYDIGEALDRIEEELIASMIRNMGRHRIEEIKEEKEWTMWQAEQLKSLRAYRQDNKEKYSGRFSAINEKIEEAIRKSYAAGGMHEERKILRAAKKGARLRQSMNPLTGRFFQLNKEKLEALIKATKADMTKAETAILRMADDQYRKVIFNAQVYANSGAGTYEQAVDMATKSLLSSGLNCVEYKNGARHTLPNYARMAVRTANKRAYLSGEGEKRRKWGITTVILAKRGNPCPKCAPFVGKVFIDDVWSGGGKNDGNYPLLSSAIGAGLYHP</sequence>
<reference evidence="1" key="1">
    <citation type="journal article" date="2021" name="Proc. Natl. Acad. Sci. U.S.A.">
        <title>A Catalog of Tens of Thousands of Viruses from Human Metagenomes Reveals Hidden Associations with Chronic Diseases.</title>
        <authorList>
            <person name="Tisza M.J."/>
            <person name="Buck C.B."/>
        </authorList>
    </citation>
    <scope>NUCLEOTIDE SEQUENCE</scope>
    <source>
        <strain evidence="1">CthH09</strain>
    </source>
</reference>
<dbReference type="Pfam" id="PF06152">
    <property type="entry name" value="Phage_min_cap2"/>
    <property type="match status" value="1"/>
</dbReference>
<organism evidence="1">
    <name type="scientific">Siphoviridae sp. cthH09</name>
    <dbReference type="NCBI Taxonomy" id="2827915"/>
    <lineage>
        <taxon>Viruses</taxon>
        <taxon>Duplodnaviria</taxon>
        <taxon>Heunggongvirae</taxon>
        <taxon>Uroviricota</taxon>
        <taxon>Caudoviricetes</taxon>
    </lineage>
</organism>
<proteinExistence type="predicted"/>
<dbReference type="GO" id="GO:0005198">
    <property type="term" value="F:structural molecule activity"/>
    <property type="evidence" value="ECO:0007669"/>
    <property type="project" value="InterPro"/>
</dbReference>
<dbReference type="EMBL" id="BK032597">
    <property type="protein sequence ID" value="DAF50525.1"/>
    <property type="molecule type" value="Genomic_DNA"/>
</dbReference>
<dbReference type="InterPro" id="IPR009319">
    <property type="entry name" value="Phage_A118_VSP1"/>
</dbReference>
<accession>A0A8S5SHP7</accession>
<evidence type="ECO:0000313" key="1">
    <source>
        <dbReference type="EMBL" id="DAF50525.1"/>
    </source>
</evidence>
<protein>
    <submittedName>
        <fullName evidence="1">Minor capsid protein</fullName>
    </submittedName>
</protein>
<name>A0A8S5SHP7_9CAUD</name>